<dbReference type="InterPro" id="IPR019034">
    <property type="entry name" value="UPF0390"/>
</dbReference>
<dbReference type="RefSeq" id="XP_004993830.1">
    <property type="nucleotide sequence ID" value="XM_004993773.1"/>
</dbReference>
<dbReference type="EMBL" id="GL832966">
    <property type="protein sequence ID" value="EGD73548.1"/>
    <property type="molecule type" value="Genomic_DNA"/>
</dbReference>
<dbReference type="Pfam" id="PF09495">
    <property type="entry name" value="DUF2462"/>
    <property type="match status" value="1"/>
</dbReference>
<proteinExistence type="predicted"/>
<dbReference type="Proteomes" id="UP000007799">
    <property type="component" value="Unassembled WGS sequence"/>
</dbReference>
<accession>F2U9X3</accession>
<name>F2U9X3_SALR5</name>
<evidence type="ECO:0000313" key="3">
    <source>
        <dbReference type="Proteomes" id="UP000007799"/>
    </source>
</evidence>
<dbReference type="AlphaFoldDB" id="F2U9X3"/>
<feature type="region of interest" description="Disordered" evidence="1">
    <location>
        <begin position="96"/>
        <end position="148"/>
    </location>
</feature>
<sequence>MVQGFKGSKNEHAKGKNRAHQQRRSAKRTKKGKRFVAPKKAKAIQHMKTQRMLEKSIKQSLENELASRTEEGPFKVIKVEADKIMATGKLVKHKLKELTAKTRAPKAPVDEEVLKAQEEAQQEGDDGDEDVVDSDDDGDRVSARKDTL</sequence>
<feature type="region of interest" description="Disordered" evidence="1">
    <location>
        <begin position="1"/>
        <end position="50"/>
    </location>
</feature>
<reference evidence="2" key="1">
    <citation type="submission" date="2009-08" db="EMBL/GenBank/DDBJ databases">
        <title>Annotation of Salpingoeca rosetta.</title>
        <authorList>
            <consortium name="The Broad Institute Genome Sequencing Platform"/>
            <person name="Russ C."/>
            <person name="Cuomo C."/>
            <person name="Burger G."/>
            <person name="Gray M.W."/>
            <person name="Holland P.W.H."/>
            <person name="King N."/>
            <person name="Lang F.B.F."/>
            <person name="Roger A.J."/>
            <person name="Ruiz-Trillo I."/>
            <person name="Young S.K."/>
            <person name="Zeng Q."/>
            <person name="Gargeya S."/>
            <person name="Alvarado L."/>
            <person name="Berlin A."/>
            <person name="Chapman S.B."/>
            <person name="Chen Z."/>
            <person name="Freedman E."/>
            <person name="Gellesch M."/>
            <person name="Goldberg J."/>
            <person name="Griggs A."/>
            <person name="Gujja S."/>
            <person name="Heilman E."/>
            <person name="Heiman D."/>
            <person name="Howarth C."/>
            <person name="Mehta T."/>
            <person name="Neiman D."/>
            <person name="Pearson M."/>
            <person name="Roberts A."/>
            <person name="Saif S."/>
            <person name="Shea T."/>
            <person name="Shenoy N."/>
            <person name="Sisk P."/>
            <person name="Stolte C."/>
            <person name="Sykes S."/>
            <person name="White J."/>
            <person name="Yandava C."/>
            <person name="Haas B."/>
            <person name="Nusbaum C."/>
            <person name="Birren B."/>
        </authorList>
    </citation>
    <scope>NUCLEOTIDE SEQUENCE [LARGE SCALE GENOMIC DNA]</scope>
    <source>
        <strain evidence="2">ATCC 50818</strain>
    </source>
</reference>
<dbReference type="OrthoDB" id="5239630at2759"/>
<keyword evidence="3" id="KW-1185">Reference proteome</keyword>
<feature type="compositionally biased region" description="Basic and acidic residues" evidence="1">
    <location>
        <begin position="108"/>
        <end position="118"/>
    </location>
</feature>
<evidence type="ECO:0000313" key="2">
    <source>
        <dbReference type="EMBL" id="EGD73548.1"/>
    </source>
</evidence>
<feature type="compositionally biased region" description="Basic residues" evidence="1">
    <location>
        <begin position="15"/>
        <end position="49"/>
    </location>
</feature>
<dbReference type="InParanoid" id="F2U9X3"/>
<evidence type="ECO:0000256" key="1">
    <source>
        <dbReference type="SAM" id="MobiDB-lite"/>
    </source>
</evidence>
<feature type="compositionally biased region" description="Basic and acidic residues" evidence="1">
    <location>
        <begin position="139"/>
        <end position="148"/>
    </location>
</feature>
<dbReference type="GeneID" id="16074409"/>
<dbReference type="KEGG" id="sre:PTSG_05255"/>
<gene>
    <name evidence="2" type="ORF">PTSG_05255</name>
</gene>
<feature type="compositionally biased region" description="Acidic residues" evidence="1">
    <location>
        <begin position="120"/>
        <end position="138"/>
    </location>
</feature>
<protein>
    <submittedName>
        <fullName evidence="2">Uncharacterized protein</fullName>
    </submittedName>
</protein>
<organism evidence="3">
    <name type="scientific">Salpingoeca rosetta (strain ATCC 50818 / BSB-021)</name>
    <dbReference type="NCBI Taxonomy" id="946362"/>
    <lineage>
        <taxon>Eukaryota</taxon>
        <taxon>Choanoflagellata</taxon>
        <taxon>Craspedida</taxon>
        <taxon>Salpingoecidae</taxon>
        <taxon>Salpingoeca</taxon>
    </lineage>
</organism>